<keyword evidence="5" id="KW-0449">Lipoprotein</keyword>
<accession>A0ABT2UCW8</accession>
<evidence type="ECO:0000313" key="7">
    <source>
        <dbReference type="Proteomes" id="UP001652445"/>
    </source>
</evidence>
<evidence type="ECO:0000256" key="2">
    <source>
        <dbReference type="ARBA" id="ARBA00022729"/>
    </source>
</evidence>
<dbReference type="InterPro" id="IPR050490">
    <property type="entry name" value="Bact_solute-bd_prot1"/>
</dbReference>
<dbReference type="InterPro" id="IPR006059">
    <property type="entry name" value="SBP"/>
</dbReference>
<dbReference type="PANTHER" id="PTHR43649:SF33">
    <property type="entry name" value="POLYGALACTURONAN_RHAMNOGALACTURONAN-BINDING PROTEIN YTCQ"/>
    <property type="match status" value="1"/>
</dbReference>
<protein>
    <submittedName>
        <fullName evidence="6">Extracellular solute-binding protein</fullName>
    </submittedName>
</protein>
<dbReference type="EMBL" id="JAOQIO010000023">
    <property type="protein sequence ID" value="MCU6792482.1"/>
    <property type="molecule type" value="Genomic_DNA"/>
</dbReference>
<keyword evidence="3" id="KW-0472">Membrane</keyword>
<keyword evidence="2" id="KW-0732">Signal</keyword>
<reference evidence="6 7" key="1">
    <citation type="submission" date="2022-09" db="EMBL/GenBank/DDBJ databases">
        <authorList>
            <person name="Han X.L."/>
            <person name="Wang Q."/>
            <person name="Lu T."/>
        </authorList>
    </citation>
    <scope>NUCLEOTIDE SEQUENCE [LARGE SCALE GENOMIC DNA]</scope>
    <source>
        <strain evidence="6 7">WQ 127069</strain>
    </source>
</reference>
<evidence type="ECO:0000256" key="4">
    <source>
        <dbReference type="ARBA" id="ARBA00023139"/>
    </source>
</evidence>
<keyword evidence="7" id="KW-1185">Reference proteome</keyword>
<evidence type="ECO:0000256" key="3">
    <source>
        <dbReference type="ARBA" id="ARBA00023136"/>
    </source>
</evidence>
<evidence type="ECO:0000256" key="5">
    <source>
        <dbReference type="ARBA" id="ARBA00023288"/>
    </source>
</evidence>
<dbReference type="Gene3D" id="3.40.190.10">
    <property type="entry name" value="Periplasmic binding protein-like II"/>
    <property type="match status" value="2"/>
</dbReference>
<keyword evidence="4" id="KW-0564">Palmitate</keyword>
<dbReference type="PANTHER" id="PTHR43649">
    <property type="entry name" value="ARABINOSE-BINDING PROTEIN-RELATED"/>
    <property type="match status" value="1"/>
</dbReference>
<proteinExistence type="predicted"/>
<name>A0ABT2UCW8_9BACL</name>
<keyword evidence="1" id="KW-1003">Cell membrane</keyword>
<comment type="caution">
    <text evidence="6">The sequence shown here is derived from an EMBL/GenBank/DDBJ whole genome shotgun (WGS) entry which is preliminary data.</text>
</comment>
<evidence type="ECO:0000256" key="1">
    <source>
        <dbReference type="ARBA" id="ARBA00022475"/>
    </source>
</evidence>
<dbReference type="RefSeq" id="WP_076235682.1">
    <property type="nucleotide sequence ID" value="NZ_JAOQIO010000023.1"/>
</dbReference>
<dbReference type="PROSITE" id="PS51257">
    <property type="entry name" value="PROKAR_LIPOPROTEIN"/>
    <property type="match status" value="1"/>
</dbReference>
<dbReference type="Pfam" id="PF01547">
    <property type="entry name" value="SBP_bac_1"/>
    <property type="match status" value="1"/>
</dbReference>
<dbReference type="SUPFAM" id="SSF53850">
    <property type="entry name" value="Periplasmic binding protein-like II"/>
    <property type="match status" value="1"/>
</dbReference>
<organism evidence="6 7">
    <name type="scientific">Paenibacillus baimaensis</name>
    <dbReference type="NCBI Taxonomy" id="2982185"/>
    <lineage>
        <taxon>Bacteria</taxon>
        <taxon>Bacillati</taxon>
        <taxon>Bacillota</taxon>
        <taxon>Bacilli</taxon>
        <taxon>Bacillales</taxon>
        <taxon>Paenibacillaceae</taxon>
        <taxon>Paenibacillus</taxon>
    </lineage>
</organism>
<gene>
    <name evidence="6" type="ORF">OB236_10110</name>
</gene>
<evidence type="ECO:0000313" key="6">
    <source>
        <dbReference type="EMBL" id="MCU6792482.1"/>
    </source>
</evidence>
<dbReference type="Proteomes" id="UP001652445">
    <property type="component" value="Unassembled WGS sequence"/>
</dbReference>
<sequence>MKATLNRGLKLSMAAMLIPSLLIGCTGGANPSGSTAATGDAKKAADPVKLEKVRVSLWDRSNSPSGEKLTDSLLVKWIKENAKKEGLDVEYVTLPRSQESEKNSTWMASGESPDILITYDLNAMFKWAEQGGLWELDTLLDKYGPDIKKLIKPALDSAGTYKGKRYAIPAMRMSTAVGPSMKIRQDWLDKLNMKAPTTLDELYTVLKAFKEKDPGGVGKDNVVPWAIPAINQGMKAFFYGPMWGAGVAMDGPKTEVYMPTGNYTDGVFHSAVDLPEGKAFFAFMNKLYREGLLSKEFVTDVNSQQYQQHYTSGTAGFIDSNNPVWEMTVETRKTVPTATWVTVEPFKRPNGTQLTSLESQFGLLNLIPKSTKNPEAAVKFLNFLAKNVAVVQSGLEGTHYKVDNGVRTVIDPAKNVKEIDWYFNDLNLLTQGYMGPPTKEQILQINAADPKKEEIAKLMDPYYRMFEKYGKSYPVFDTQRKVAEKNGVNITKYLYEKLSKVIIVPNFDQEWDALVAGWEKNGGREYDKEVTENLKSINWKTTNK</sequence>